<evidence type="ECO:0000313" key="5">
    <source>
        <dbReference type="Proteomes" id="UP000078148"/>
    </source>
</evidence>
<dbReference type="InterPro" id="IPR050273">
    <property type="entry name" value="GppA/Ppx_hydrolase"/>
</dbReference>
<dbReference type="Gene3D" id="1.10.3210.10">
    <property type="entry name" value="Hypothetical protein af1432"/>
    <property type="match status" value="1"/>
</dbReference>
<dbReference type="InterPro" id="IPR048950">
    <property type="entry name" value="Ppx_GppA_C"/>
</dbReference>
<dbReference type="Gene3D" id="3.30.420.150">
    <property type="entry name" value="Exopolyphosphatase. Domain 2"/>
    <property type="match status" value="1"/>
</dbReference>
<dbReference type="RefSeq" id="WP_060532717.1">
    <property type="nucleotide sequence ID" value="NZ_CP013023.1"/>
</dbReference>
<accession>A0A172ZEN7</accession>
<dbReference type="Gene3D" id="3.30.420.40">
    <property type="match status" value="1"/>
</dbReference>
<protein>
    <submittedName>
        <fullName evidence="4">Uncharacterized protein</fullName>
    </submittedName>
</protein>
<dbReference type="PANTHER" id="PTHR30005:SF0">
    <property type="entry name" value="RETROGRADE REGULATION PROTEIN 2"/>
    <property type="match status" value="1"/>
</dbReference>
<dbReference type="Pfam" id="PF21447">
    <property type="entry name" value="Ppx-GppA_III"/>
    <property type="match status" value="1"/>
</dbReference>
<comment type="similarity">
    <text evidence="1">Belongs to the GppA/Ppx family.</text>
</comment>
<reference evidence="4 5" key="2">
    <citation type="journal article" date="2016" name="Int. J. Syst. Evol. Microbiol.">
        <title>Paenibacillus bovis sp. nov., isolated from raw yak (Bos grunniens) milk.</title>
        <authorList>
            <person name="Gao C."/>
            <person name="Han J."/>
            <person name="Liu Z."/>
            <person name="Xu X."/>
            <person name="Hang F."/>
            <person name="Wu Z."/>
        </authorList>
    </citation>
    <scope>NUCLEOTIDE SEQUENCE [LARGE SCALE GENOMIC DNA]</scope>
    <source>
        <strain evidence="4 5">BD3526</strain>
    </source>
</reference>
<evidence type="ECO:0000256" key="1">
    <source>
        <dbReference type="ARBA" id="ARBA00007125"/>
    </source>
</evidence>
<evidence type="ECO:0000313" key="4">
    <source>
        <dbReference type="EMBL" id="ANF95620.1"/>
    </source>
</evidence>
<keyword evidence="5" id="KW-1185">Reference proteome</keyword>
<feature type="domain" description="Ppx/GppA phosphatase C-terminal" evidence="3">
    <location>
        <begin position="340"/>
        <end position="480"/>
    </location>
</feature>
<dbReference type="InterPro" id="IPR043129">
    <property type="entry name" value="ATPase_NBD"/>
</dbReference>
<organism evidence="4 5">
    <name type="scientific">Paenibacillus bovis</name>
    <dbReference type="NCBI Taxonomy" id="1616788"/>
    <lineage>
        <taxon>Bacteria</taxon>
        <taxon>Bacillati</taxon>
        <taxon>Bacillota</taxon>
        <taxon>Bacilli</taxon>
        <taxon>Bacillales</taxon>
        <taxon>Paenibacillaceae</taxon>
        <taxon>Paenibacillus</taxon>
    </lineage>
</organism>
<dbReference type="SUPFAM" id="SSF53067">
    <property type="entry name" value="Actin-like ATPase domain"/>
    <property type="match status" value="2"/>
</dbReference>
<feature type="domain" description="Ppx/GppA phosphatase N-terminal" evidence="2">
    <location>
        <begin position="28"/>
        <end position="309"/>
    </location>
</feature>
<dbReference type="STRING" id="1616788.AR543_06140"/>
<dbReference type="Proteomes" id="UP000078148">
    <property type="component" value="Chromosome"/>
</dbReference>
<proteinExistence type="inferred from homology"/>
<dbReference type="EMBL" id="CP013023">
    <property type="protein sequence ID" value="ANF95620.1"/>
    <property type="molecule type" value="Genomic_DNA"/>
</dbReference>
<dbReference type="AlphaFoldDB" id="A0A172ZEN7"/>
<name>A0A172ZEN7_9BACL</name>
<dbReference type="KEGG" id="pbv:AR543_06140"/>
<sequence length="518" mass="58613">MDNTMEHSRVGIMDIGSNSIRLVIYETSKAGGYRVLKECRESARLSAIVTPEGEMPLEAVSVIVPVLRQFVEVSQVYEVSEIRAVATAAIRNAVNGEEVISYLNEHTGLSIELLPGEMEGHYGFIGVVNRIDIQDGYIIDIGGGSTEITLFQNRKRVSTVSFPFGAVNMNVRFGNHTNGKWDEKSVSELESLVLQSAREHPWISSNPGLPLVGLGGTIRAVGKMHQRKRKYSMEQIHQYTLQAEDTDYYYQQLPSLTNEQRKRIAGLSKTRSDIIVPGTIILHTMFRHMQCDHYIISGTGLRDGLFFEWDRGKEHAVLDNVLEYEIHAALSQEPLPRQRHLRQVDELSVRLYEALGEGQGDAWNRKLLRTAALMHQVGMNVGYHEYEEHTRYLLTTRAVAGLDHRETVLVAFIAIFGSKGKIKKRRISVEYADILHPKDEERIRRLGALLQLAAAMDTSETQPVDRLNAVRKGRDFELTIHCRTEASMELNDITEAVKDLEKEWDVRVRLVVHTVSTN</sequence>
<dbReference type="SUPFAM" id="SSF109604">
    <property type="entry name" value="HD-domain/PDEase-like"/>
    <property type="match status" value="1"/>
</dbReference>
<gene>
    <name evidence="4" type="ORF">AR543_06140</name>
</gene>
<reference evidence="5" key="1">
    <citation type="submission" date="2015-10" db="EMBL/GenBank/DDBJ databases">
        <title>Genome of Paenibacillus bovis sp. nov.</title>
        <authorList>
            <person name="Wu Z."/>
            <person name="Gao C."/>
            <person name="Liu Z."/>
            <person name="Zheng H."/>
        </authorList>
    </citation>
    <scope>NUCLEOTIDE SEQUENCE [LARGE SCALE GENOMIC DNA]</scope>
    <source>
        <strain evidence="5">BD3526</strain>
    </source>
</reference>
<dbReference type="OrthoDB" id="9807195at2"/>
<dbReference type="Pfam" id="PF02541">
    <property type="entry name" value="Ppx-GppA"/>
    <property type="match status" value="1"/>
</dbReference>
<dbReference type="InterPro" id="IPR003695">
    <property type="entry name" value="Ppx_GppA_N"/>
</dbReference>
<evidence type="ECO:0000259" key="3">
    <source>
        <dbReference type="Pfam" id="PF21447"/>
    </source>
</evidence>
<dbReference type="CDD" id="cd24052">
    <property type="entry name" value="ASKHA_NBD_HpPPX-GppA-like"/>
    <property type="match status" value="1"/>
</dbReference>
<evidence type="ECO:0000259" key="2">
    <source>
        <dbReference type="Pfam" id="PF02541"/>
    </source>
</evidence>
<dbReference type="GO" id="GO:0006357">
    <property type="term" value="P:regulation of transcription by RNA polymerase II"/>
    <property type="evidence" value="ECO:0007669"/>
    <property type="project" value="TreeGrafter"/>
</dbReference>
<dbReference type="PANTHER" id="PTHR30005">
    <property type="entry name" value="EXOPOLYPHOSPHATASE"/>
    <property type="match status" value="1"/>
</dbReference>